<sequence length="238" mass="26034">MAIEGNSRLECGITEITPQNGVLETEKGTTTICEEVQMEDEAAEMVTSATISSIANGDWGDSQYDGNLLQILGNIEFCGNLLHSWNLKKREAHQKDIVSRMRELQAANNVDIPKSWGDIRKIEDKLDEVLKVEESCPSHPYHSTTHPDISKPEPTRRRQAAASSTSSFGQLLERKEDASLPSSSSPSCRPLLAAVTPSCRTKEPSATVHSSAAGYKVGLWDICSQILGVLVGRETVRL</sequence>
<evidence type="ECO:0000313" key="3">
    <source>
        <dbReference type="Proteomes" id="UP001064489"/>
    </source>
</evidence>
<organism evidence="2 3">
    <name type="scientific">Acer negundo</name>
    <name type="common">Box elder</name>
    <dbReference type="NCBI Taxonomy" id="4023"/>
    <lineage>
        <taxon>Eukaryota</taxon>
        <taxon>Viridiplantae</taxon>
        <taxon>Streptophyta</taxon>
        <taxon>Embryophyta</taxon>
        <taxon>Tracheophyta</taxon>
        <taxon>Spermatophyta</taxon>
        <taxon>Magnoliopsida</taxon>
        <taxon>eudicotyledons</taxon>
        <taxon>Gunneridae</taxon>
        <taxon>Pentapetalae</taxon>
        <taxon>rosids</taxon>
        <taxon>malvids</taxon>
        <taxon>Sapindales</taxon>
        <taxon>Sapindaceae</taxon>
        <taxon>Hippocastanoideae</taxon>
        <taxon>Acereae</taxon>
        <taxon>Acer</taxon>
    </lineage>
</organism>
<gene>
    <name evidence="2" type="ORF">LWI28_016599</name>
</gene>
<evidence type="ECO:0000313" key="2">
    <source>
        <dbReference type="EMBL" id="KAI9198478.1"/>
    </source>
</evidence>
<feature type="region of interest" description="Disordered" evidence="1">
    <location>
        <begin position="134"/>
        <end position="187"/>
    </location>
</feature>
<evidence type="ECO:0000256" key="1">
    <source>
        <dbReference type="SAM" id="MobiDB-lite"/>
    </source>
</evidence>
<proteinExistence type="predicted"/>
<reference evidence="2 3" key="1">
    <citation type="journal article" date="2022" name="Plant J.">
        <title>Strategies of tolerance reflected in two North American maple genomes.</title>
        <authorList>
            <person name="McEvoy S.L."/>
            <person name="Sezen U.U."/>
            <person name="Trouern-Trend A."/>
            <person name="McMahon S.M."/>
            <person name="Schaberg P.G."/>
            <person name="Yang J."/>
            <person name="Wegrzyn J.L."/>
            <person name="Swenson N.G."/>
        </authorList>
    </citation>
    <scope>NUCLEOTIDE SEQUENCE [LARGE SCALE GENOMIC DNA]</scope>
    <source>
        <strain evidence="2">91603</strain>
    </source>
</reference>
<keyword evidence="3" id="KW-1185">Reference proteome</keyword>
<accession>A0AAD5JGN6</accession>
<name>A0AAD5JGN6_ACENE</name>
<dbReference type="AlphaFoldDB" id="A0AAD5JGN6"/>
<comment type="caution">
    <text evidence="2">The sequence shown here is derived from an EMBL/GenBank/DDBJ whole genome shotgun (WGS) entry which is preliminary data.</text>
</comment>
<dbReference type="EMBL" id="JAJSOW010000002">
    <property type="protein sequence ID" value="KAI9198478.1"/>
    <property type="molecule type" value="Genomic_DNA"/>
</dbReference>
<dbReference type="Proteomes" id="UP001064489">
    <property type="component" value="Chromosome 13"/>
</dbReference>
<protein>
    <submittedName>
        <fullName evidence="2">Uncharacterized protein</fullName>
    </submittedName>
</protein>